<gene>
    <name evidence="1" type="ORF">E4U43_005336</name>
</gene>
<dbReference type="EMBL" id="SRPW01000350">
    <property type="protein sequence ID" value="KAG6015432.1"/>
    <property type="molecule type" value="Genomic_DNA"/>
</dbReference>
<evidence type="ECO:0000313" key="1">
    <source>
        <dbReference type="EMBL" id="KAG6015432.1"/>
    </source>
</evidence>
<accession>A0A9P7NGX7</accession>
<organism evidence="1 2">
    <name type="scientific">Claviceps pusilla</name>
    <dbReference type="NCBI Taxonomy" id="123648"/>
    <lineage>
        <taxon>Eukaryota</taxon>
        <taxon>Fungi</taxon>
        <taxon>Dikarya</taxon>
        <taxon>Ascomycota</taxon>
        <taxon>Pezizomycotina</taxon>
        <taxon>Sordariomycetes</taxon>
        <taxon>Hypocreomycetidae</taxon>
        <taxon>Hypocreales</taxon>
        <taxon>Clavicipitaceae</taxon>
        <taxon>Claviceps</taxon>
    </lineage>
</organism>
<dbReference type="AlphaFoldDB" id="A0A9P7NGX7"/>
<sequence length="70" mass="7481">LKRTRLHCRGRSAVQGHVTDLEAPSMRGAGAGAGAVGDRFVQHSAKRILLHVIQHVNDALQAEPGGMPYL</sequence>
<proteinExistence type="predicted"/>
<keyword evidence="2" id="KW-1185">Reference proteome</keyword>
<name>A0A9P7NGX7_9HYPO</name>
<feature type="non-terminal residue" evidence="1">
    <location>
        <position position="1"/>
    </location>
</feature>
<protein>
    <submittedName>
        <fullName evidence="1">Uncharacterized protein</fullName>
    </submittedName>
</protein>
<reference evidence="1" key="1">
    <citation type="journal article" date="2020" name="bioRxiv">
        <title>Whole genome comparisons of ergot fungi reveals the divergence and evolution of species within the genus Claviceps are the result of varying mechanisms driving genome evolution and host range expansion.</title>
        <authorList>
            <person name="Wyka S.A."/>
            <person name="Mondo S.J."/>
            <person name="Liu M."/>
            <person name="Dettman J."/>
            <person name="Nalam V."/>
            <person name="Broders K.D."/>
        </authorList>
    </citation>
    <scope>NUCLEOTIDE SEQUENCE</scope>
    <source>
        <strain evidence="1">CCC 602</strain>
    </source>
</reference>
<evidence type="ECO:0000313" key="2">
    <source>
        <dbReference type="Proteomes" id="UP000748025"/>
    </source>
</evidence>
<comment type="caution">
    <text evidence="1">The sequence shown here is derived from an EMBL/GenBank/DDBJ whole genome shotgun (WGS) entry which is preliminary data.</text>
</comment>
<dbReference type="Proteomes" id="UP000748025">
    <property type="component" value="Unassembled WGS sequence"/>
</dbReference>